<dbReference type="Pfam" id="PF04773">
    <property type="entry name" value="FecR"/>
    <property type="match status" value="1"/>
</dbReference>
<dbReference type="InterPro" id="IPR006860">
    <property type="entry name" value="FecR"/>
</dbReference>
<protein>
    <submittedName>
        <fullName evidence="2">FecR protein</fullName>
    </submittedName>
</protein>
<evidence type="ECO:0000313" key="2">
    <source>
        <dbReference type="EMBL" id="QDU28033.1"/>
    </source>
</evidence>
<keyword evidence="3" id="KW-1185">Reference proteome</keyword>
<dbReference type="InterPro" id="IPR012373">
    <property type="entry name" value="Ferrdict_sens_TM"/>
</dbReference>
<dbReference type="Proteomes" id="UP000315017">
    <property type="component" value="Chromosome"/>
</dbReference>
<dbReference type="EMBL" id="CP036274">
    <property type="protein sequence ID" value="QDU28033.1"/>
    <property type="molecule type" value="Genomic_DNA"/>
</dbReference>
<dbReference type="Pfam" id="PF13385">
    <property type="entry name" value="Laminin_G_3"/>
    <property type="match status" value="1"/>
</dbReference>
<dbReference type="KEGG" id="aagg:ETAA8_31250"/>
<evidence type="ECO:0000313" key="3">
    <source>
        <dbReference type="Proteomes" id="UP000315017"/>
    </source>
</evidence>
<evidence type="ECO:0000259" key="1">
    <source>
        <dbReference type="Pfam" id="PF04773"/>
    </source>
</evidence>
<gene>
    <name evidence="2" type="ORF">ETAA8_31250</name>
</gene>
<dbReference type="OrthoDB" id="258532at2"/>
<organism evidence="2 3">
    <name type="scientific">Anatilimnocola aggregata</name>
    <dbReference type="NCBI Taxonomy" id="2528021"/>
    <lineage>
        <taxon>Bacteria</taxon>
        <taxon>Pseudomonadati</taxon>
        <taxon>Planctomycetota</taxon>
        <taxon>Planctomycetia</taxon>
        <taxon>Pirellulales</taxon>
        <taxon>Pirellulaceae</taxon>
        <taxon>Anatilimnocola</taxon>
    </lineage>
</organism>
<accession>A0A517YCS7</accession>
<name>A0A517YCS7_9BACT</name>
<dbReference type="SUPFAM" id="SSF49899">
    <property type="entry name" value="Concanavalin A-like lectins/glucanases"/>
    <property type="match status" value="1"/>
</dbReference>
<reference evidence="2 3" key="1">
    <citation type="submission" date="2019-02" db="EMBL/GenBank/DDBJ databases">
        <title>Deep-cultivation of Planctomycetes and their phenomic and genomic characterization uncovers novel biology.</title>
        <authorList>
            <person name="Wiegand S."/>
            <person name="Jogler M."/>
            <person name="Boedeker C."/>
            <person name="Pinto D."/>
            <person name="Vollmers J."/>
            <person name="Rivas-Marin E."/>
            <person name="Kohn T."/>
            <person name="Peeters S.H."/>
            <person name="Heuer A."/>
            <person name="Rast P."/>
            <person name="Oberbeckmann S."/>
            <person name="Bunk B."/>
            <person name="Jeske O."/>
            <person name="Meyerdierks A."/>
            <person name="Storesund J.E."/>
            <person name="Kallscheuer N."/>
            <person name="Luecker S."/>
            <person name="Lage O.M."/>
            <person name="Pohl T."/>
            <person name="Merkel B.J."/>
            <person name="Hornburger P."/>
            <person name="Mueller R.-W."/>
            <person name="Bruemmer F."/>
            <person name="Labrenz M."/>
            <person name="Spormann A.M."/>
            <person name="Op den Camp H."/>
            <person name="Overmann J."/>
            <person name="Amann R."/>
            <person name="Jetten M.S.M."/>
            <person name="Mascher T."/>
            <person name="Medema M.H."/>
            <person name="Devos D.P."/>
            <person name="Kaster A.-K."/>
            <person name="Ovreas L."/>
            <person name="Rohde M."/>
            <person name="Galperin M.Y."/>
            <person name="Jogler C."/>
        </authorList>
    </citation>
    <scope>NUCLEOTIDE SEQUENCE [LARGE SCALE GENOMIC DNA]</scope>
    <source>
        <strain evidence="2 3">ETA_A8</strain>
    </source>
</reference>
<dbReference type="GO" id="GO:0016989">
    <property type="term" value="F:sigma factor antagonist activity"/>
    <property type="evidence" value="ECO:0007669"/>
    <property type="project" value="TreeGrafter"/>
</dbReference>
<dbReference type="Gene3D" id="2.60.120.1440">
    <property type="match status" value="1"/>
</dbReference>
<dbReference type="PANTHER" id="PTHR30273:SF2">
    <property type="entry name" value="PROTEIN FECR"/>
    <property type="match status" value="1"/>
</dbReference>
<dbReference type="InterPro" id="IPR013320">
    <property type="entry name" value="ConA-like_dom_sf"/>
</dbReference>
<dbReference type="AlphaFoldDB" id="A0A517YCS7"/>
<proteinExistence type="predicted"/>
<feature type="domain" description="FecR protein" evidence="1">
    <location>
        <begin position="154"/>
        <end position="239"/>
    </location>
</feature>
<dbReference type="PANTHER" id="PTHR30273">
    <property type="entry name" value="PERIPLASMIC SIGNAL SENSOR AND SIGMA FACTOR ACTIVATOR FECR-RELATED"/>
    <property type="match status" value="1"/>
</dbReference>
<dbReference type="RefSeq" id="WP_145089647.1">
    <property type="nucleotide sequence ID" value="NZ_CP036274.1"/>
</dbReference>
<dbReference type="Gene3D" id="2.60.120.200">
    <property type="match status" value="1"/>
</dbReference>
<sequence>MSNELEPSQLDELRTLFAASSNELLTDEQHARLQEMLTHNAEARHLWFLHCDNELGLAEWAAQSAAEAGSETVPLATRHKRSVEVSLKHVAIIVAALLLIGVAIRLAWRAPAESAEQGVALLAHAAQVEWTSEADSRATGSLLQPGWLRLKSGAVLVEFYDGARLVVEGPAELQLISASESLLKSGRINAHVPQQARGFTVRTSSCEVVDRGTDFGLTVVETSSGAATAEVHVFEGLVEVQANDVATTARALNTGEAVRLEREQLVAIEADRSAFLMEAELVQLEADADRKRFDDWRAVSAALSADPAIVLHYSIEDGQGATLIDQQSNEAARSNGSIVGCEWVTGRWASKLALRFHRSSDRVRILAEQPLQQITLLAWVRVDAMSSGMTSLMAVEAERVGAMNWLITERGQLRMEVGRDLGRRKLDWEAVNSYPVVTSDLYGQWLMLATTFDGSTIRHFINGRACGHGASFKPPSLQIGMAEVGNGRAAAMRHLNGALDEFAIVGRVMSENELHAYFEHGRP</sequence>